<keyword evidence="8 11" id="KW-0830">Ubiquinone</keyword>
<feature type="transmembrane region" description="Helical" evidence="12">
    <location>
        <begin position="102"/>
        <end position="121"/>
    </location>
</feature>
<evidence type="ECO:0000256" key="9">
    <source>
        <dbReference type="ARBA" id="ARBA00023136"/>
    </source>
</evidence>
<comment type="function">
    <text evidence="1">Core subunit of the mitochondrial membrane respiratory chain NADH dehydrogenase (Complex I) that is believed to belong to the minimal assembly required for catalysis. Complex I functions in the transfer of electrons from NADH to the respiratory chain. The immediate electron acceptor for the enzyme is believed to be ubiquinone.</text>
</comment>
<dbReference type="EC" id="7.1.1.2" evidence="11"/>
<dbReference type="GO" id="GO:0009060">
    <property type="term" value="P:aerobic respiration"/>
    <property type="evidence" value="ECO:0007669"/>
    <property type="project" value="TreeGrafter"/>
</dbReference>
<keyword evidence="7 12" id="KW-1133">Transmembrane helix</keyword>
<feature type="transmembrane region" description="Helical" evidence="12">
    <location>
        <begin position="63"/>
        <end position="90"/>
    </location>
</feature>
<dbReference type="PANTHER" id="PTHR11432">
    <property type="entry name" value="NADH DEHYDROGENASE SUBUNIT 1"/>
    <property type="match status" value="1"/>
</dbReference>
<evidence type="ECO:0000256" key="8">
    <source>
        <dbReference type="ARBA" id="ARBA00023075"/>
    </source>
</evidence>
<dbReference type="GO" id="GO:0003954">
    <property type="term" value="F:NADH dehydrogenase activity"/>
    <property type="evidence" value="ECO:0007669"/>
    <property type="project" value="TreeGrafter"/>
</dbReference>
<evidence type="ECO:0000256" key="5">
    <source>
        <dbReference type="ARBA" id="ARBA00022448"/>
    </source>
</evidence>
<keyword evidence="9 12" id="KW-0472">Membrane</keyword>
<feature type="transmembrane region" description="Helical" evidence="12">
    <location>
        <begin position="6"/>
        <end position="25"/>
    </location>
</feature>
<dbReference type="GO" id="GO:0008137">
    <property type="term" value="F:NADH dehydrogenase (ubiquinone) activity"/>
    <property type="evidence" value="ECO:0007669"/>
    <property type="project" value="UniProtKB-EC"/>
</dbReference>
<evidence type="ECO:0000256" key="12">
    <source>
        <dbReference type="SAM" id="Phobius"/>
    </source>
</evidence>
<feature type="transmembrane region" description="Helical" evidence="12">
    <location>
        <begin position="220"/>
        <end position="243"/>
    </location>
</feature>
<dbReference type="GO" id="GO:0005743">
    <property type="term" value="C:mitochondrial inner membrane"/>
    <property type="evidence" value="ECO:0007669"/>
    <property type="project" value="UniProtKB-SubCell"/>
</dbReference>
<keyword evidence="10" id="KW-0520">NAD</keyword>
<proteinExistence type="inferred from homology"/>
<keyword evidence="6 10" id="KW-0812">Transmembrane</keyword>
<dbReference type="PROSITE" id="PS00667">
    <property type="entry name" value="COMPLEX1_ND1_1"/>
    <property type="match status" value="1"/>
</dbReference>
<dbReference type="Pfam" id="PF00146">
    <property type="entry name" value="NADHdh"/>
    <property type="match status" value="1"/>
</dbReference>
<evidence type="ECO:0000256" key="2">
    <source>
        <dbReference type="ARBA" id="ARBA00004225"/>
    </source>
</evidence>
<feature type="transmembrane region" description="Helical" evidence="12">
    <location>
        <begin position="174"/>
        <end position="193"/>
    </location>
</feature>
<gene>
    <name evidence="13" type="primary">nad1</name>
</gene>
<comment type="similarity">
    <text evidence="3 10">Belongs to the complex I subunit 1 family.</text>
</comment>
<evidence type="ECO:0000256" key="6">
    <source>
        <dbReference type="ARBA" id="ARBA00022692"/>
    </source>
</evidence>
<evidence type="ECO:0000256" key="7">
    <source>
        <dbReference type="ARBA" id="ARBA00022989"/>
    </source>
</evidence>
<dbReference type="HAMAP" id="MF_01350">
    <property type="entry name" value="NDH1_NuoH"/>
    <property type="match status" value="1"/>
</dbReference>
<dbReference type="EMBL" id="OK649926">
    <property type="protein sequence ID" value="UZA61277.1"/>
    <property type="molecule type" value="Genomic_DNA"/>
</dbReference>
<evidence type="ECO:0000256" key="4">
    <source>
        <dbReference type="ARBA" id="ARBA00021009"/>
    </source>
</evidence>
<feature type="transmembrane region" description="Helical" evidence="12">
    <location>
        <begin position="249"/>
        <end position="273"/>
    </location>
</feature>
<dbReference type="AlphaFoldDB" id="A0A9E8AFV5"/>
<evidence type="ECO:0000256" key="1">
    <source>
        <dbReference type="ARBA" id="ARBA00003257"/>
    </source>
</evidence>
<evidence type="ECO:0000256" key="3">
    <source>
        <dbReference type="ARBA" id="ARBA00010535"/>
    </source>
</evidence>
<evidence type="ECO:0000256" key="11">
    <source>
        <dbReference type="RuleBase" id="RU000473"/>
    </source>
</evidence>
<evidence type="ECO:0000256" key="10">
    <source>
        <dbReference type="RuleBase" id="RU000471"/>
    </source>
</evidence>
<protein>
    <recommendedName>
        <fullName evidence="4 11">NADH-ubiquinone oxidoreductase chain 1</fullName>
        <ecNumber evidence="11">7.1.1.2</ecNumber>
    </recommendedName>
</protein>
<keyword evidence="5" id="KW-0813">Transport</keyword>
<accession>A0A9E8AFV5</accession>
<evidence type="ECO:0000313" key="13">
    <source>
        <dbReference type="EMBL" id="UZA61277.1"/>
    </source>
</evidence>
<sequence length="309" mass="36072">MMGLLVNYLILLLFVMLGVAYFTLLERKILGYSHLRKGPNKVGILGLGQPISDALKLLSKEYFLVYFSVNLLFFLSPLMIFIFVMLVWVVLPMSSHFLDFEFGMLFFLVLTSLNVYSLIFCGWSSNSKYSIYGSYRGIAQVISYEVSIVLIFLSFGSLLSSFNFESFVFFQEHVWFLFVFMPLVFLWFVSMLAESNRTPFDFAEGESELISGFNIEYGSFMFTLIFLGEYASIIFMSGLFSLMFMGGMGYFFCLKMLFLIFIFVLVRCTLVRFRYDNLMYLAWKIFLPLSLNFLLFYFTLNIFVYTLFL</sequence>
<comment type="subcellular location">
    <subcellularLocation>
        <location evidence="10">Mitochondrion inner membrane</location>
        <topology evidence="10">Multi-pass membrane protein</topology>
    </subcellularLocation>
    <subcellularLocation>
        <location evidence="2">Mitochondrion membrane</location>
        <topology evidence="2">Multi-pass membrane protein</topology>
    </subcellularLocation>
</comment>
<geneLocation type="mitochondrion" evidence="13"/>
<organism evidence="13">
    <name type="scientific">Endeis sp. JZ-2022</name>
    <dbReference type="NCBI Taxonomy" id="2992007"/>
    <lineage>
        <taxon>Eukaryota</taxon>
        <taxon>Metazoa</taxon>
        <taxon>Ecdysozoa</taxon>
        <taxon>Arthropoda</taxon>
        <taxon>Chelicerata</taxon>
        <taxon>Pycnogonida</taxon>
        <taxon>Pantopoda</taxon>
        <taxon>Endeidae</taxon>
        <taxon>Endeis</taxon>
    </lineage>
</organism>
<dbReference type="InterPro" id="IPR001694">
    <property type="entry name" value="NADH_UbQ_OxRdtase_su1/FPO"/>
</dbReference>
<name>A0A9E8AFV5_9CHEL</name>
<dbReference type="PROSITE" id="PS00668">
    <property type="entry name" value="COMPLEX1_ND1_2"/>
    <property type="match status" value="1"/>
</dbReference>
<feature type="transmembrane region" description="Helical" evidence="12">
    <location>
        <begin position="285"/>
        <end position="308"/>
    </location>
</feature>
<dbReference type="InterPro" id="IPR018086">
    <property type="entry name" value="NADH_UbQ_OxRdtase_su1_CS"/>
</dbReference>
<keyword evidence="11 13" id="KW-0496">Mitochondrion</keyword>
<feature type="transmembrane region" description="Helical" evidence="12">
    <location>
        <begin position="142"/>
        <end position="162"/>
    </location>
</feature>
<reference evidence="13" key="1">
    <citation type="journal article" date="2022" name="Polar Biol.">
        <title>Mitochondrial genomes provide insight into interfamilial relationships within Pycnogonida.</title>
        <authorList>
            <person name="Zehnpfennig J.R."/>
            <person name="Varney R.M."/>
            <person name="Halanych K.M."/>
            <person name="Mahon A.R."/>
        </authorList>
    </citation>
    <scope>NUCLEOTIDE SEQUENCE</scope>
</reference>
<comment type="catalytic activity">
    <reaction evidence="11">
        <text>a ubiquinone + NADH + 5 H(+)(in) = a ubiquinol + NAD(+) + 4 H(+)(out)</text>
        <dbReference type="Rhea" id="RHEA:29091"/>
        <dbReference type="Rhea" id="RHEA-COMP:9565"/>
        <dbReference type="Rhea" id="RHEA-COMP:9566"/>
        <dbReference type="ChEBI" id="CHEBI:15378"/>
        <dbReference type="ChEBI" id="CHEBI:16389"/>
        <dbReference type="ChEBI" id="CHEBI:17976"/>
        <dbReference type="ChEBI" id="CHEBI:57540"/>
        <dbReference type="ChEBI" id="CHEBI:57945"/>
        <dbReference type="EC" id="7.1.1.2"/>
    </reaction>
</comment>
<dbReference type="PANTHER" id="PTHR11432:SF3">
    <property type="entry name" value="NADH-UBIQUINONE OXIDOREDUCTASE CHAIN 1"/>
    <property type="match status" value="1"/>
</dbReference>